<reference evidence="9 10" key="1">
    <citation type="submission" date="2021-02" db="EMBL/GenBank/DDBJ databases">
        <title>Streptomyces spirodelae sp. nov., isolated from duckweed.</title>
        <authorList>
            <person name="Saimee Y."/>
            <person name="Duangmal K."/>
        </authorList>
    </citation>
    <scope>NUCLEOTIDE SEQUENCE [LARGE SCALE GENOMIC DNA]</scope>
    <source>
        <strain evidence="9 10">DW4-2</strain>
    </source>
</reference>
<sequence length="579" mass="61017">MELATNPPAARLPAAWYAWWSLPAAICMATAVVMAVGPADGRPAVLLVGVAVTAAAAVCVERLLNGELRARRAALEHQAQTAGEREEARQRLVSMEARHATEVSSLQEQLSGLTELHKALLVRIAEEFLPRAVDDLRAGQAMDDLLRPLAKDPDIPDDFRPTLRKLLRFAMLAIEEEFDRSSSARHSVVSIGSRMQVYTSKLRAQLHEMQGVHGNLPTVAQDLMELDQELGPADCLAASIVVLGGASRPGRAWQTPQPLISVVRGGMGRIKEYRRVKLRRLPELAVDGGLVDHLTLILAHLMDNGTRYSPPAETVFVSAREVPNGLGIEVQDAGTGLRAEKRRQALRLLNGVPVGAGPGDLAEDAQLGLRVVGNLARKYGITVTFDDSPWLGTAAVVVVPNKYIKPLDGPRYPDPPSVRAAMARRRAQAAKPAPSPRQIPSPSPSSSPSPSPSPAPEPAIPAPSVGREYRPVLDDDDDALVSGTTPGGLPKRSKSATGSPGPGNGLHTGSADTSSVPPEESFTGLAAFVSGCSPTKAPDSANTSGSVNASGNGSQSASGSCPADPSAPNARPDEQPESD</sequence>
<dbReference type="Gene3D" id="3.30.565.10">
    <property type="entry name" value="Histidine kinase-like ATPase, C-terminal domain"/>
    <property type="match status" value="1"/>
</dbReference>
<proteinExistence type="predicted"/>
<dbReference type="PANTHER" id="PTHR45436">
    <property type="entry name" value="SENSOR HISTIDINE KINASE YKOH"/>
    <property type="match status" value="1"/>
</dbReference>
<evidence type="ECO:0000313" key="10">
    <source>
        <dbReference type="Proteomes" id="UP001518976"/>
    </source>
</evidence>
<protein>
    <recommendedName>
        <fullName evidence="2">histidine kinase</fullName>
        <ecNumber evidence="2">2.7.13.3</ecNumber>
    </recommendedName>
</protein>
<dbReference type="EC" id="2.7.13.3" evidence="2"/>
<evidence type="ECO:0000313" key="9">
    <source>
        <dbReference type="EMBL" id="MBO8187118.1"/>
    </source>
</evidence>
<dbReference type="RefSeq" id="WP_209265927.1">
    <property type="nucleotide sequence ID" value="NZ_JAFFZN010000014.1"/>
</dbReference>
<keyword evidence="9" id="KW-0067">ATP-binding</keyword>
<keyword evidence="3" id="KW-0597">Phosphoprotein</keyword>
<gene>
    <name evidence="9" type="ORF">JW592_16840</name>
</gene>
<comment type="catalytic activity">
    <reaction evidence="1">
        <text>ATP + protein L-histidine = ADP + protein N-phospho-L-histidine.</text>
        <dbReference type="EC" id="2.7.13.3"/>
    </reaction>
</comment>
<evidence type="ECO:0000256" key="5">
    <source>
        <dbReference type="ARBA" id="ARBA00022777"/>
    </source>
</evidence>
<keyword evidence="9" id="KW-0547">Nucleotide-binding</keyword>
<keyword evidence="7" id="KW-1133">Transmembrane helix</keyword>
<keyword evidence="5" id="KW-0418">Kinase</keyword>
<feature type="region of interest" description="Disordered" evidence="6">
    <location>
        <begin position="405"/>
        <end position="579"/>
    </location>
</feature>
<feature type="transmembrane region" description="Helical" evidence="7">
    <location>
        <begin position="16"/>
        <end position="37"/>
    </location>
</feature>
<comment type="caution">
    <text evidence="9">The sequence shown here is derived from an EMBL/GenBank/DDBJ whole genome shotgun (WGS) entry which is preliminary data.</text>
</comment>
<feature type="domain" description="Histidine kinase/HSP90-like ATPase" evidence="8">
    <location>
        <begin position="291"/>
        <end position="400"/>
    </location>
</feature>
<evidence type="ECO:0000256" key="7">
    <source>
        <dbReference type="SAM" id="Phobius"/>
    </source>
</evidence>
<keyword evidence="7" id="KW-0472">Membrane</keyword>
<dbReference type="InterPro" id="IPR003594">
    <property type="entry name" value="HATPase_dom"/>
</dbReference>
<dbReference type="SUPFAM" id="SSF55874">
    <property type="entry name" value="ATPase domain of HSP90 chaperone/DNA topoisomerase II/histidine kinase"/>
    <property type="match status" value="1"/>
</dbReference>
<keyword evidence="7" id="KW-0812">Transmembrane</keyword>
<dbReference type="InterPro" id="IPR050428">
    <property type="entry name" value="TCS_sensor_his_kinase"/>
</dbReference>
<evidence type="ECO:0000256" key="4">
    <source>
        <dbReference type="ARBA" id="ARBA00022679"/>
    </source>
</evidence>
<accession>A0ABS3WVH2</accession>
<keyword evidence="4" id="KW-0808">Transferase</keyword>
<feature type="compositionally biased region" description="Pro residues" evidence="6">
    <location>
        <begin position="433"/>
        <end position="461"/>
    </location>
</feature>
<evidence type="ECO:0000256" key="2">
    <source>
        <dbReference type="ARBA" id="ARBA00012438"/>
    </source>
</evidence>
<dbReference type="Pfam" id="PF02518">
    <property type="entry name" value="HATPase_c"/>
    <property type="match status" value="1"/>
</dbReference>
<evidence type="ECO:0000256" key="1">
    <source>
        <dbReference type="ARBA" id="ARBA00000085"/>
    </source>
</evidence>
<keyword evidence="10" id="KW-1185">Reference proteome</keyword>
<dbReference type="InterPro" id="IPR036890">
    <property type="entry name" value="HATPase_C_sf"/>
</dbReference>
<evidence type="ECO:0000256" key="6">
    <source>
        <dbReference type="SAM" id="MobiDB-lite"/>
    </source>
</evidence>
<feature type="compositionally biased region" description="Low complexity" evidence="6">
    <location>
        <begin position="540"/>
        <end position="560"/>
    </location>
</feature>
<name>A0ABS3WVH2_9ACTN</name>
<dbReference type="PANTHER" id="PTHR45436:SF5">
    <property type="entry name" value="SENSOR HISTIDINE KINASE TRCS"/>
    <property type="match status" value="1"/>
</dbReference>
<dbReference type="Proteomes" id="UP001518976">
    <property type="component" value="Unassembled WGS sequence"/>
</dbReference>
<evidence type="ECO:0000259" key="8">
    <source>
        <dbReference type="Pfam" id="PF02518"/>
    </source>
</evidence>
<organism evidence="9 10">
    <name type="scientific">Streptomyces spirodelae</name>
    <dbReference type="NCBI Taxonomy" id="2812904"/>
    <lineage>
        <taxon>Bacteria</taxon>
        <taxon>Bacillati</taxon>
        <taxon>Actinomycetota</taxon>
        <taxon>Actinomycetes</taxon>
        <taxon>Kitasatosporales</taxon>
        <taxon>Streptomycetaceae</taxon>
        <taxon>Streptomyces</taxon>
    </lineage>
</organism>
<evidence type="ECO:0000256" key="3">
    <source>
        <dbReference type="ARBA" id="ARBA00022553"/>
    </source>
</evidence>
<dbReference type="EMBL" id="JAFFZN010000014">
    <property type="protein sequence ID" value="MBO8187118.1"/>
    <property type="molecule type" value="Genomic_DNA"/>
</dbReference>
<dbReference type="GO" id="GO:0005524">
    <property type="term" value="F:ATP binding"/>
    <property type="evidence" value="ECO:0007669"/>
    <property type="project" value="UniProtKB-KW"/>
</dbReference>
<feature type="transmembrane region" description="Helical" evidence="7">
    <location>
        <begin position="44"/>
        <end position="64"/>
    </location>
</feature>